<dbReference type="SMART" id="SM00738">
    <property type="entry name" value="NGN"/>
    <property type="match status" value="1"/>
</dbReference>
<protein>
    <recommendedName>
        <fullName evidence="4">Transcription termination/antitermination protein NusG</fullName>
    </recommendedName>
</protein>
<evidence type="ECO:0000313" key="8">
    <source>
        <dbReference type="Proteomes" id="UP000280960"/>
    </source>
</evidence>
<sequence>MRKKWYVLFTKTGEEKKLKEAIEHIFPPDEVKPLIPRRRLMEKRQGKKIEVVRTLFPGYVFINTVMTEETYRSIKLMPVSAKLLMTDLEPAEVPPEEMKPILRLTSVSDVIGFSTGIRVGTKVKIIEGPLKDFEGIIIDVDSRKGRAKVMLDILNETKKVDLGLTVIKDIEKSKSI</sequence>
<evidence type="ECO:0000259" key="6">
    <source>
        <dbReference type="SMART" id="SM00739"/>
    </source>
</evidence>
<dbReference type="InterPro" id="IPR006645">
    <property type="entry name" value="NGN-like_dom"/>
</dbReference>
<reference evidence="7 8" key="1">
    <citation type="submission" date="2018-10" db="EMBL/GenBank/DDBJ databases">
        <authorList>
            <person name="Zhang X."/>
        </authorList>
    </citation>
    <scope>NUCLEOTIDE SEQUENCE [LARGE SCALE GENOMIC DNA]</scope>
    <source>
        <strain evidence="7 8">SK-G1</strain>
    </source>
</reference>
<dbReference type="InterPro" id="IPR047663">
    <property type="entry name" value="Transcription_antiterm_LoaP"/>
</dbReference>
<dbReference type="InterPro" id="IPR001062">
    <property type="entry name" value="Transcrpt_antiterm_NusG"/>
</dbReference>
<dbReference type="GO" id="GO:0032784">
    <property type="term" value="P:regulation of DNA-templated transcription elongation"/>
    <property type="evidence" value="ECO:0007669"/>
    <property type="project" value="InterPro"/>
</dbReference>
<dbReference type="SUPFAM" id="SSF50104">
    <property type="entry name" value="Translation proteins SH3-like domain"/>
    <property type="match status" value="1"/>
</dbReference>
<dbReference type="GO" id="GO:0031564">
    <property type="term" value="P:transcription antitermination"/>
    <property type="evidence" value="ECO:0007669"/>
    <property type="project" value="UniProtKB-KW"/>
</dbReference>
<dbReference type="InterPro" id="IPR008991">
    <property type="entry name" value="Translation_prot_SH3-like_sf"/>
</dbReference>
<keyword evidence="4" id="KW-0806">Transcription termination</keyword>
<evidence type="ECO:0000256" key="1">
    <source>
        <dbReference type="ARBA" id="ARBA00022814"/>
    </source>
</evidence>
<dbReference type="PANTHER" id="PTHR30265">
    <property type="entry name" value="RHO-INTERACTING TRANSCRIPTION TERMINATION FACTOR NUSG"/>
    <property type="match status" value="1"/>
</dbReference>
<keyword evidence="3 4" id="KW-0804">Transcription</keyword>
<dbReference type="InterPro" id="IPR005824">
    <property type="entry name" value="KOW"/>
</dbReference>
<dbReference type="Pfam" id="PF02357">
    <property type="entry name" value="NusG"/>
    <property type="match status" value="1"/>
</dbReference>
<organism evidence="7 8">
    <name type="scientific">Biomaibacter acetigenes</name>
    <dbReference type="NCBI Taxonomy" id="2316383"/>
    <lineage>
        <taxon>Bacteria</taxon>
        <taxon>Bacillati</taxon>
        <taxon>Bacillota</taxon>
        <taxon>Clostridia</taxon>
        <taxon>Thermosediminibacterales</taxon>
        <taxon>Tepidanaerobacteraceae</taxon>
        <taxon>Biomaibacter</taxon>
    </lineage>
</organism>
<dbReference type="CDD" id="cd08000">
    <property type="entry name" value="NGN"/>
    <property type="match status" value="1"/>
</dbReference>
<comment type="function">
    <text evidence="4">Participates in transcription elongation, termination and antitermination.</text>
</comment>
<dbReference type="Gene3D" id="2.30.30.30">
    <property type="match status" value="1"/>
</dbReference>
<evidence type="ECO:0000256" key="4">
    <source>
        <dbReference type="RuleBase" id="RU000538"/>
    </source>
</evidence>
<dbReference type="SUPFAM" id="SSF82679">
    <property type="entry name" value="N-utilization substance G protein NusG, N-terminal domain"/>
    <property type="match status" value="1"/>
</dbReference>
<dbReference type="NCBIfam" id="NF033641">
    <property type="entry name" value="antiterm_LoaP"/>
    <property type="match status" value="1"/>
</dbReference>
<evidence type="ECO:0000256" key="3">
    <source>
        <dbReference type="ARBA" id="ARBA00023163"/>
    </source>
</evidence>
<dbReference type="InterPro" id="IPR036735">
    <property type="entry name" value="NGN_dom_sf"/>
</dbReference>
<proteinExistence type="inferred from homology"/>
<keyword evidence="8" id="KW-1185">Reference proteome</keyword>
<dbReference type="Pfam" id="PF00467">
    <property type="entry name" value="KOW"/>
    <property type="match status" value="1"/>
</dbReference>
<name>A0A3G2R7K6_9FIRM</name>
<keyword evidence="2 4" id="KW-0805">Transcription regulation</keyword>
<dbReference type="EMBL" id="CP033169">
    <property type="protein sequence ID" value="AYO31452.1"/>
    <property type="molecule type" value="Genomic_DNA"/>
</dbReference>
<accession>A0A3G2R7K6</accession>
<dbReference type="PRINTS" id="PR00338">
    <property type="entry name" value="NUSGTNSCPFCT"/>
</dbReference>
<keyword evidence="1 4" id="KW-0889">Transcription antitermination</keyword>
<dbReference type="GO" id="GO:0006354">
    <property type="term" value="P:DNA-templated transcription elongation"/>
    <property type="evidence" value="ECO:0007669"/>
    <property type="project" value="InterPro"/>
</dbReference>
<dbReference type="AlphaFoldDB" id="A0A3G2R7K6"/>
<dbReference type="Gene3D" id="3.30.70.940">
    <property type="entry name" value="NusG, N-terminal domain"/>
    <property type="match status" value="1"/>
</dbReference>
<dbReference type="CDD" id="cd06091">
    <property type="entry name" value="KOW_NusG"/>
    <property type="match status" value="1"/>
</dbReference>
<dbReference type="GO" id="GO:0006353">
    <property type="term" value="P:DNA-templated transcription termination"/>
    <property type="evidence" value="ECO:0007669"/>
    <property type="project" value="UniProtKB-KW"/>
</dbReference>
<dbReference type="InterPro" id="IPR014722">
    <property type="entry name" value="Rib_uL2_dom2"/>
</dbReference>
<comment type="similarity">
    <text evidence="4">Belongs to the NusG family.</text>
</comment>
<feature type="domain" description="NusG-like N-terminal" evidence="5">
    <location>
        <begin position="2"/>
        <end position="105"/>
    </location>
</feature>
<dbReference type="SMART" id="SM00739">
    <property type="entry name" value="KOW"/>
    <property type="match status" value="1"/>
</dbReference>
<dbReference type="RefSeq" id="WP_122015267.1">
    <property type="nucleotide sequence ID" value="NZ_CP033169.1"/>
</dbReference>
<dbReference type="KEGG" id="bacg:D2962_13365"/>
<evidence type="ECO:0000259" key="5">
    <source>
        <dbReference type="SMART" id="SM00738"/>
    </source>
</evidence>
<dbReference type="PANTHER" id="PTHR30265:SF4">
    <property type="entry name" value="KOW MOTIF FAMILY PROTEIN, EXPRESSED"/>
    <property type="match status" value="1"/>
</dbReference>
<dbReference type="Proteomes" id="UP000280960">
    <property type="component" value="Chromosome"/>
</dbReference>
<feature type="domain" description="KOW" evidence="6">
    <location>
        <begin position="116"/>
        <end position="143"/>
    </location>
</feature>
<evidence type="ECO:0000313" key="7">
    <source>
        <dbReference type="EMBL" id="AYO31452.1"/>
    </source>
</evidence>
<gene>
    <name evidence="7" type="primary">loaP</name>
    <name evidence="7" type="ORF">D2962_13365</name>
</gene>
<dbReference type="InterPro" id="IPR043425">
    <property type="entry name" value="NusG-like"/>
</dbReference>
<evidence type="ECO:0000256" key="2">
    <source>
        <dbReference type="ARBA" id="ARBA00023015"/>
    </source>
</evidence>